<dbReference type="InterPro" id="IPR001623">
    <property type="entry name" value="DnaJ_domain"/>
</dbReference>
<sequence>MSNENFYAVLGIQYGANEADIKKAYRKKALECHPDKTKDPSAVALFQKITRAYEVLLDPAARKAFDDVVRVHKEREEREKGWDDKRRQMKRDLLERENHFRQQRQDEDVARQKLQAEIARLQEEGRLRQMREQRDRSAEGISSIGMTPPTATATRATPLMSEEEHARLCTLQIRWDKKISHYSEDALHDLLCVFGAIESIVVSSKKGNALVVFQAPEAAVRLAPLPVPELTLTLCAPQNAVLRCELGSVNNRLRCGFADFSKVGRPAPSPSHAHLVRPAVAASLPGPVSHHHADVGGLLLLCLGQRPAEEPVCVAVPHDYEAATLLRMRQAAERQRLIKEIQAQQAQQAPSPSPSPSPSPPASSAADTPVTSSAPHTSSPPTATRGDAADEQGGEKPPRRRRLEEIATPPAAADTARAPPPAPAQAARAGPGTSVPPASPQPTTGLVDDASPHRRPPKHTREGEHTPPPPDRRPEGTTFAVGSAFGVGRRAPAAAEGEGDDDTDVFLKPAFLRAPHAAGLTPLAPTHIGAIPAADAPPRQPSWAAPSPTTPGAAPIRGGRGAVAPDID</sequence>
<dbReference type="InterPro" id="IPR012677">
    <property type="entry name" value="Nucleotide-bd_a/b_plait_sf"/>
</dbReference>
<evidence type="ECO:0000313" key="8">
    <source>
        <dbReference type="EMBL" id="KAJ4458188.1"/>
    </source>
</evidence>
<feature type="compositionally biased region" description="Low complexity" evidence="6">
    <location>
        <begin position="486"/>
        <end position="496"/>
    </location>
</feature>
<dbReference type="InterPro" id="IPR036869">
    <property type="entry name" value="J_dom_sf"/>
</dbReference>
<feature type="compositionally biased region" description="Basic and acidic residues" evidence="6">
    <location>
        <begin position="128"/>
        <end position="138"/>
    </location>
</feature>
<keyword evidence="9" id="KW-1185">Reference proteome</keyword>
<feature type="compositionally biased region" description="Low complexity" evidence="6">
    <location>
        <begin position="362"/>
        <end position="384"/>
    </location>
</feature>
<dbReference type="PANTHER" id="PTHR44313:SF1">
    <property type="entry name" value="DNAJ HOMOLOG SUBFAMILY C MEMBER 17"/>
    <property type="match status" value="1"/>
</dbReference>
<dbReference type="Gene3D" id="3.30.70.330">
    <property type="match status" value="1"/>
</dbReference>
<dbReference type="SMART" id="SM00271">
    <property type="entry name" value="DnaJ"/>
    <property type="match status" value="1"/>
</dbReference>
<evidence type="ECO:0000259" key="7">
    <source>
        <dbReference type="PROSITE" id="PS50076"/>
    </source>
</evidence>
<feature type="compositionally biased region" description="Low complexity" evidence="6">
    <location>
        <begin position="541"/>
        <end position="568"/>
    </location>
</feature>
<dbReference type="Gene3D" id="1.10.287.110">
    <property type="entry name" value="DnaJ domain"/>
    <property type="match status" value="1"/>
</dbReference>
<dbReference type="PROSITE" id="PS00636">
    <property type="entry name" value="DNAJ_1"/>
    <property type="match status" value="1"/>
</dbReference>
<keyword evidence="3" id="KW-0963">Cytoplasm</keyword>
<feature type="compositionally biased region" description="Low complexity" evidence="6">
    <location>
        <begin position="407"/>
        <end position="417"/>
    </location>
</feature>
<evidence type="ECO:0000313" key="9">
    <source>
        <dbReference type="Proteomes" id="UP001141327"/>
    </source>
</evidence>
<accession>A0ABQ8UFZ0</accession>
<dbReference type="CDD" id="cd06257">
    <property type="entry name" value="DnaJ"/>
    <property type="match status" value="1"/>
</dbReference>
<dbReference type="InterPro" id="IPR052094">
    <property type="entry name" value="Pre-mRNA-splicing_ERAD"/>
</dbReference>
<evidence type="ECO:0000256" key="4">
    <source>
        <dbReference type="ARBA" id="ARBA00023186"/>
    </source>
</evidence>
<protein>
    <submittedName>
        <fullName evidence="8">DnaJ subfamily C member 17</fullName>
    </submittedName>
</protein>
<evidence type="ECO:0000256" key="5">
    <source>
        <dbReference type="ARBA" id="ARBA00023242"/>
    </source>
</evidence>
<feature type="domain" description="J" evidence="7">
    <location>
        <begin position="5"/>
        <end position="69"/>
    </location>
</feature>
<name>A0ABQ8UFZ0_9EUKA</name>
<dbReference type="Proteomes" id="UP001141327">
    <property type="component" value="Unassembled WGS sequence"/>
</dbReference>
<comment type="subcellular location">
    <subcellularLocation>
        <location evidence="2">Cytoplasm</location>
    </subcellularLocation>
    <subcellularLocation>
        <location evidence="1">Nucleus</location>
    </subcellularLocation>
</comment>
<dbReference type="Pfam" id="PF00226">
    <property type="entry name" value="DnaJ"/>
    <property type="match status" value="1"/>
</dbReference>
<comment type="caution">
    <text evidence="8">The sequence shown here is derived from an EMBL/GenBank/DDBJ whole genome shotgun (WGS) entry which is preliminary data.</text>
</comment>
<dbReference type="SUPFAM" id="SSF54928">
    <property type="entry name" value="RNA-binding domain, RBD"/>
    <property type="match status" value="1"/>
</dbReference>
<feature type="region of interest" description="Disordered" evidence="6">
    <location>
        <begin position="128"/>
        <end position="151"/>
    </location>
</feature>
<evidence type="ECO:0000256" key="6">
    <source>
        <dbReference type="SAM" id="MobiDB-lite"/>
    </source>
</evidence>
<dbReference type="EMBL" id="JAPMOS010000033">
    <property type="protein sequence ID" value="KAJ4458188.1"/>
    <property type="molecule type" value="Genomic_DNA"/>
</dbReference>
<gene>
    <name evidence="8" type="ORF">PAPYR_6150</name>
</gene>
<keyword evidence="4" id="KW-0143">Chaperone</keyword>
<dbReference type="PANTHER" id="PTHR44313">
    <property type="entry name" value="DNAJ HOMOLOG SUBFAMILY C MEMBER 17"/>
    <property type="match status" value="1"/>
</dbReference>
<evidence type="ECO:0000256" key="2">
    <source>
        <dbReference type="ARBA" id="ARBA00004496"/>
    </source>
</evidence>
<dbReference type="InterPro" id="IPR035979">
    <property type="entry name" value="RBD_domain_sf"/>
</dbReference>
<feature type="compositionally biased region" description="Basic and acidic residues" evidence="6">
    <location>
        <begin position="393"/>
        <end position="405"/>
    </location>
</feature>
<feature type="compositionally biased region" description="Basic and acidic residues" evidence="6">
    <location>
        <begin position="459"/>
        <end position="475"/>
    </location>
</feature>
<evidence type="ECO:0000256" key="3">
    <source>
        <dbReference type="ARBA" id="ARBA00022490"/>
    </source>
</evidence>
<evidence type="ECO:0000256" key="1">
    <source>
        <dbReference type="ARBA" id="ARBA00004123"/>
    </source>
</evidence>
<dbReference type="CDD" id="cd22249">
    <property type="entry name" value="UDM1_RNF168_RNF169-like"/>
    <property type="match status" value="1"/>
</dbReference>
<feature type="region of interest" description="Disordered" evidence="6">
    <location>
        <begin position="529"/>
        <end position="568"/>
    </location>
</feature>
<feature type="region of interest" description="Disordered" evidence="6">
    <location>
        <begin position="341"/>
        <end position="503"/>
    </location>
</feature>
<dbReference type="PRINTS" id="PR00625">
    <property type="entry name" value="JDOMAIN"/>
</dbReference>
<dbReference type="SUPFAM" id="SSF46565">
    <property type="entry name" value="Chaperone J-domain"/>
    <property type="match status" value="1"/>
</dbReference>
<proteinExistence type="predicted"/>
<feature type="compositionally biased region" description="Pro residues" evidence="6">
    <location>
        <begin position="351"/>
        <end position="361"/>
    </location>
</feature>
<dbReference type="InterPro" id="IPR018253">
    <property type="entry name" value="DnaJ_domain_CS"/>
</dbReference>
<reference evidence="8" key="1">
    <citation type="journal article" date="2022" name="bioRxiv">
        <title>Genomics of Preaxostyla Flagellates Illuminates Evolutionary Transitions and the Path Towards Mitochondrial Loss.</title>
        <authorList>
            <person name="Novak L.V.F."/>
            <person name="Treitli S.C."/>
            <person name="Pyrih J."/>
            <person name="Halakuc P."/>
            <person name="Pipaliya S.V."/>
            <person name="Vacek V."/>
            <person name="Brzon O."/>
            <person name="Soukal P."/>
            <person name="Eme L."/>
            <person name="Dacks J.B."/>
            <person name="Karnkowska A."/>
            <person name="Elias M."/>
            <person name="Hampl V."/>
        </authorList>
    </citation>
    <scope>NUCLEOTIDE SEQUENCE</scope>
    <source>
        <strain evidence="8">RCP-MX</strain>
    </source>
</reference>
<organism evidence="8 9">
    <name type="scientific">Paratrimastix pyriformis</name>
    <dbReference type="NCBI Taxonomy" id="342808"/>
    <lineage>
        <taxon>Eukaryota</taxon>
        <taxon>Metamonada</taxon>
        <taxon>Preaxostyla</taxon>
        <taxon>Paratrimastigidae</taxon>
        <taxon>Paratrimastix</taxon>
    </lineage>
</organism>
<dbReference type="PROSITE" id="PS50076">
    <property type="entry name" value="DNAJ_2"/>
    <property type="match status" value="1"/>
</dbReference>
<keyword evidence="5" id="KW-0539">Nucleus</keyword>